<comment type="caution">
    <text evidence="2">The sequence shown here is derived from an EMBL/GenBank/DDBJ whole genome shotgun (WGS) entry which is preliminary data.</text>
</comment>
<proteinExistence type="predicted"/>
<evidence type="ECO:0000313" key="2">
    <source>
        <dbReference type="EMBL" id="MBB1158421.1"/>
    </source>
</evidence>
<sequence>MAQHRIALTEPLPAELAGELAQRIYFLSESIVDFTLPGGDGELTEVVLRTDGPGSPGDAADLAAKVNRMADEEVRPQRAGPPKIVWTSPHSGEVHDVAGELLGSGELVHMGPGQFALGPAVTALMEYFDRRLTGMVAAEFGARQYRYPTLIATETMRRCGYFSSFPHFLMLVTRLHADADNYRGFLADVEASDGGLPGLLDYCGDTSHCLPPTMCYHTYRHLQDQPLPSPGLVITARGKSFRHESRYWRSLERLWDFTIREIVFLGGREEVLDQRRRMLELTTAFAAELGLGGHCEVGNDPFFGSVESPQRAWSQRLLELKYELRLPIGPEKTLAAASFNFHDDFFGRSFGIRPHDGGPGPVITGCAGIGLERFTYAFLCRHGADPAGWPQDVRIETDPRARLG</sequence>
<dbReference type="PROSITE" id="PS50862">
    <property type="entry name" value="AA_TRNA_LIGASE_II"/>
    <property type="match status" value="1"/>
</dbReference>
<feature type="domain" description="Aminoacyl-transfer RNA synthetases class-II family profile" evidence="1">
    <location>
        <begin position="238"/>
        <end position="386"/>
    </location>
</feature>
<protein>
    <recommendedName>
        <fullName evidence="1">Aminoacyl-transfer RNA synthetases class-II family profile domain-containing protein</fullName>
    </recommendedName>
</protein>
<dbReference type="Gene3D" id="3.30.930.10">
    <property type="entry name" value="Bira Bifunctional Protein, Domain 2"/>
    <property type="match status" value="1"/>
</dbReference>
<dbReference type="SUPFAM" id="SSF55681">
    <property type="entry name" value="Class II aaRS and biotin synthetases"/>
    <property type="match status" value="1"/>
</dbReference>
<gene>
    <name evidence="2" type="ORF">H4281_35185</name>
</gene>
<dbReference type="InterPro" id="IPR045864">
    <property type="entry name" value="aa-tRNA-synth_II/BPL/LPL"/>
</dbReference>
<evidence type="ECO:0000259" key="1">
    <source>
        <dbReference type="PROSITE" id="PS50862"/>
    </source>
</evidence>
<dbReference type="InterPro" id="IPR006195">
    <property type="entry name" value="aa-tRNA-synth_II"/>
</dbReference>
<keyword evidence="3" id="KW-1185">Reference proteome</keyword>
<organism evidence="2 3">
    <name type="scientific">Amycolatopsis dendrobii</name>
    <dbReference type="NCBI Taxonomy" id="2760662"/>
    <lineage>
        <taxon>Bacteria</taxon>
        <taxon>Bacillati</taxon>
        <taxon>Actinomycetota</taxon>
        <taxon>Actinomycetes</taxon>
        <taxon>Pseudonocardiales</taxon>
        <taxon>Pseudonocardiaceae</taxon>
        <taxon>Amycolatopsis</taxon>
    </lineage>
</organism>
<reference evidence="2 3" key="1">
    <citation type="submission" date="2020-08" db="EMBL/GenBank/DDBJ databases">
        <title>Amycolatopsis sp. nov. DR6-1 isolated from Dendrobium heterocarpum.</title>
        <authorList>
            <person name="Tedsree N."/>
            <person name="Kuncharoen N."/>
            <person name="Likhitwitayawuid K."/>
            <person name="Tanasupawat S."/>
        </authorList>
    </citation>
    <scope>NUCLEOTIDE SEQUENCE [LARGE SCALE GENOMIC DNA]</scope>
    <source>
        <strain evidence="2 3">DR6-1</strain>
    </source>
</reference>
<dbReference type="Proteomes" id="UP000526734">
    <property type="component" value="Unassembled WGS sequence"/>
</dbReference>
<dbReference type="RefSeq" id="WP_182895177.1">
    <property type="nucleotide sequence ID" value="NZ_JACGZW010000013.1"/>
</dbReference>
<accession>A0A7W3W3Y6</accession>
<evidence type="ECO:0000313" key="3">
    <source>
        <dbReference type="Proteomes" id="UP000526734"/>
    </source>
</evidence>
<name>A0A7W3W3Y6_9PSEU</name>
<dbReference type="AlphaFoldDB" id="A0A7W3W3Y6"/>
<dbReference type="EMBL" id="JACGZW010000013">
    <property type="protein sequence ID" value="MBB1158421.1"/>
    <property type="molecule type" value="Genomic_DNA"/>
</dbReference>